<keyword evidence="7" id="KW-1185">Reference proteome</keyword>
<dbReference type="InterPro" id="IPR014757">
    <property type="entry name" value="Tscrpt_reg_IclR_C"/>
</dbReference>
<protein>
    <submittedName>
        <fullName evidence="6">IclR family transcriptional regulator</fullName>
    </submittedName>
</protein>
<dbReference type="InterPro" id="IPR005471">
    <property type="entry name" value="Tscrpt_reg_IclR_N"/>
</dbReference>
<dbReference type="Pfam" id="PF01614">
    <property type="entry name" value="IclR_C"/>
    <property type="match status" value="1"/>
</dbReference>
<keyword evidence="1" id="KW-0805">Transcription regulation</keyword>
<name>A0ABY9M618_9BURK</name>
<dbReference type="InterPro" id="IPR050707">
    <property type="entry name" value="HTH_MetabolicPath_Reg"/>
</dbReference>
<reference evidence="6 7" key="1">
    <citation type="submission" date="2023-08" db="EMBL/GenBank/DDBJ databases">
        <title>Achromobacter seleniivolatilans sp. nov., isolated from seleniferous soil.</title>
        <authorList>
            <person name="Zhang S."/>
            <person name="Li K."/>
            <person name="Peng J."/>
            <person name="Zhao Q."/>
            <person name="Wang H."/>
            <person name="Guo Y."/>
        </authorList>
    </citation>
    <scope>NUCLEOTIDE SEQUENCE [LARGE SCALE GENOMIC DNA]</scope>
    <source>
        <strain evidence="6 7">R39</strain>
    </source>
</reference>
<dbReference type="InterPro" id="IPR036388">
    <property type="entry name" value="WH-like_DNA-bd_sf"/>
</dbReference>
<evidence type="ECO:0000256" key="1">
    <source>
        <dbReference type="ARBA" id="ARBA00023015"/>
    </source>
</evidence>
<evidence type="ECO:0000259" key="5">
    <source>
        <dbReference type="PROSITE" id="PS51078"/>
    </source>
</evidence>
<dbReference type="PROSITE" id="PS51078">
    <property type="entry name" value="ICLR_ED"/>
    <property type="match status" value="1"/>
</dbReference>
<dbReference type="EMBL" id="CP132976">
    <property type="protein sequence ID" value="WMD22155.1"/>
    <property type="molecule type" value="Genomic_DNA"/>
</dbReference>
<dbReference type="Proteomes" id="UP001234798">
    <property type="component" value="Chromosome"/>
</dbReference>
<accession>A0ABY9M618</accession>
<dbReference type="SUPFAM" id="SSF55781">
    <property type="entry name" value="GAF domain-like"/>
    <property type="match status" value="1"/>
</dbReference>
<dbReference type="SMART" id="SM00346">
    <property type="entry name" value="HTH_ICLR"/>
    <property type="match status" value="1"/>
</dbReference>
<evidence type="ECO:0000259" key="4">
    <source>
        <dbReference type="PROSITE" id="PS51077"/>
    </source>
</evidence>
<feature type="domain" description="HTH iclR-type" evidence="4">
    <location>
        <begin position="2"/>
        <end position="64"/>
    </location>
</feature>
<dbReference type="PANTHER" id="PTHR30136:SF35">
    <property type="entry name" value="HTH-TYPE TRANSCRIPTIONAL REGULATOR RV1719"/>
    <property type="match status" value="1"/>
</dbReference>
<dbReference type="InterPro" id="IPR029016">
    <property type="entry name" value="GAF-like_dom_sf"/>
</dbReference>
<dbReference type="InterPro" id="IPR036390">
    <property type="entry name" value="WH_DNA-bd_sf"/>
</dbReference>
<evidence type="ECO:0000256" key="2">
    <source>
        <dbReference type="ARBA" id="ARBA00023125"/>
    </source>
</evidence>
<proteinExistence type="predicted"/>
<feature type="domain" description="IclR-ED" evidence="5">
    <location>
        <begin position="65"/>
        <end position="252"/>
    </location>
</feature>
<dbReference type="PANTHER" id="PTHR30136">
    <property type="entry name" value="HELIX-TURN-HELIX TRANSCRIPTIONAL REGULATOR, ICLR FAMILY"/>
    <property type="match status" value="1"/>
</dbReference>
<evidence type="ECO:0000313" key="6">
    <source>
        <dbReference type="EMBL" id="WMD22155.1"/>
    </source>
</evidence>
<dbReference type="SUPFAM" id="SSF46785">
    <property type="entry name" value="Winged helix' DNA-binding domain"/>
    <property type="match status" value="1"/>
</dbReference>
<dbReference type="RefSeq" id="WP_306946701.1">
    <property type="nucleotide sequence ID" value="NZ_CP132976.1"/>
</dbReference>
<evidence type="ECO:0000256" key="3">
    <source>
        <dbReference type="ARBA" id="ARBA00023163"/>
    </source>
</evidence>
<keyword evidence="2" id="KW-0238">DNA-binding</keyword>
<keyword evidence="3" id="KW-0804">Transcription</keyword>
<dbReference type="PROSITE" id="PS51077">
    <property type="entry name" value="HTH_ICLR"/>
    <property type="match status" value="1"/>
</dbReference>
<gene>
    <name evidence="6" type="ORF">RAS12_07195</name>
</gene>
<sequence length="274" mass="29388">MAGVLERALAVMEHLSSRPEGVPLASLAQQLEIPQSAAHRLLTDLCRCGYVRQIRDHGDYALTARVASIGLSYLAATGIVDIAQPLVDRLADISGELVRLAIVDNERLTWVAKAQGARHGLRYDPEMGSDARLSCSASGHAWMLTMSDERALDLVSRQGFGQPEDYGPNAPTTIAALTQILHDGRKRGYAMINEVFAPGMTAMAAPVQRKGEDAIGVLSIAGPALRLTEARMLELGPHLLAAADELGLASLASPMFRTRFPMQGRNAGEDTPAR</sequence>
<dbReference type="Pfam" id="PF09339">
    <property type="entry name" value="HTH_IclR"/>
    <property type="match status" value="1"/>
</dbReference>
<dbReference type="Gene3D" id="3.30.450.40">
    <property type="match status" value="1"/>
</dbReference>
<organism evidence="6 7">
    <name type="scientific">Achromobacter seleniivolatilans</name>
    <dbReference type="NCBI Taxonomy" id="3047478"/>
    <lineage>
        <taxon>Bacteria</taxon>
        <taxon>Pseudomonadati</taxon>
        <taxon>Pseudomonadota</taxon>
        <taxon>Betaproteobacteria</taxon>
        <taxon>Burkholderiales</taxon>
        <taxon>Alcaligenaceae</taxon>
        <taxon>Achromobacter</taxon>
    </lineage>
</organism>
<evidence type="ECO:0000313" key="7">
    <source>
        <dbReference type="Proteomes" id="UP001234798"/>
    </source>
</evidence>
<dbReference type="Gene3D" id="1.10.10.10">
    <property type="entry name" value="Winged helix-like DNA-binding domain superfamily/Winged helix DNA-binding domain"/>
    <property type="match status" value="1"/>
</dbReference>